<dbReference type="OrthoDB" id="532384at2759"/>
<evidence type="ECO:0000313" key="3">
    <source>
        <dbReference type="Proteomes" id="UP000639772"/>
    </source>
</evidence>
<evidence type="ECO:0000313" key="2">
    <source>
        <dbReference type="EMBL" id="KAG0454138.1"/>
    </source>
</evidence>
<proteinExistence type="predicted"/>
<dbReference type="SUPFAM" id="SSF50891">
    <property type="entry name" value="Cyclophilin-like"/>
    <property type="match status" value="1"/>
</dbReference>
<feature type="domain" description="PPIase cyclophilin-type" evidence="1">
    <location>
        <begin position="335"/>
        <end position="481"/>
    </location>
</feature>
<dbReference type="GO" id="GO:0003755">
    <property type="term" value="F:peptidyl-prolyl cis-trans isomerase activity"/>
    <property type="evidence" value="ECO:0007669"/>
    <property type="project" value="InterPro"/>
</dbReference>
<name>A0A835PK52_VANPL</name>
<dbReference type="Proteomes" id="UP000639772">
    <property type="component" value="Unassembled WGS sequence"/>
</dbReference>
<gene>
    <name evidence="2" type="ORF">HPP92_025442</name>
</gene>
<evidence type="ECO:0000259" key="1">
    <source>
        <dbReference type="Pfam" id="PF00160"/>
    </source>
</evidence>
<dbReference type="InterPro" id="IPR002130">
    <property type="entry name" value="Cyclophilin-type_PPIase_dom"/>
</dbReference>
<dbReference type="PANTHER" id="PTHR46873:SF1">
    <property type="entry name" value="EXPRESSED PROTEIN"/>
    <property type="match status" value="1"/>
</dbReference>
<reference evidence="2 3" key="1">
    <citation type="journal article" date="2020" name="Nat. Food">
        <title>A phased Vanilla planifolia genome enables genetic improvement of flavour and production.</title>
        <authorList>
            <person name="Hasing T."/>
            <person name="Tang H."/>
            <person name="Brym M."/>
            <person name="Khazi F."/>
            <person name="Huang T."/>
            <person name="Chambers A.H."/>
        </authorList>
    </citation>
    <scope>NUCLEOTIDE SEQUENCE [LARGE SCALE GENOMIC DNA]</scope>
    <source>
        <tissue evidence="2">Leaf</tissue>
    </source>
</reference>
<sequence>MATVVAGQSDGEYSTRHFGHESRRHRDRFLGEVGGVDLGKVDFGGTPYTNRCGAPALHISCTGKSQSLYLLLDHLSDGKEAERSGRRRELQDGHAPSLLALASCILFYTVLSSALRRSVDGSSVAAGGSSVALSGKVGVVVEAEEENAKCCRGLEHLELWGSAVKWGTDHRFNTSRECCQACKAMCTGADGPCLCDSWVFCGDRERCGEKFGEVSLLFFRSLSSVSFPFCSICFDSLEKTLGMVVTSDLENGGESWSWFVMGLEAWLGKDDETEIGGACFCEPLVDRDEPSRRVNGTFRCWLKKQKDVLFPTLQESGEKVIWTSGLIFGKGVGIVSLETEYGSIHIKLLPDCAPHSVGYIVELLGSRHCAGCRIHRAEGRGDVWDSSGNLRAEASLGPPYALVQGTLEAEGLFFEGIPLEACPPIERGSVAWVGAGPEFFISLANHHEWKRAYTVFGSVFPEDMEIVERIAGLPTRSETWNGVDVLVLEKPIDLKLKRSLANNGDLNHGRNADLGSS</sequence>
<dbReference type="PANTHER" id="PTHR46873">
    <property type="entry name" value="EXPRESSED PROTEIN"/>
    <property type="match status" value="1"/>
</dbReference>
<dbReference type="Pfam" id="PF00160">
    <property type="entry name" value="Pro_isomerase"/>
    <property type="match status" value="1"/>
</dbReference>
<dbReference type="FunFam" id="2.40.100.10:FF:000086">
    <property type="entry name" value="Predicted protein"/>
    <property type="match status" value="1"/>
</dbReference>
<comment type="caution">
    <text evidence="2">The sequence shown here is derived from an EMBL/GenBank/DDBJ whole genome shotgun (WGS) entry which is preliminary data.</text>
</comment>
<dbReference type="InterPro" id="IPR029000">
    <property type="entry name" value="Cyclophilin-like_dom_sf"/>
</dbReference>
<dbReference type="Gene3D" id="2.40.100.10">
    <property type="entry name" value="Cyclophilin-like"/>
    <property type="match status" value="1"/>
</dbReference>
<dbReference type="EMBL" id="JADCNM010000014">
    <property type="protein sequence ID" value="KAG0454138.1"/>
    <property type="molecule type" value="Genomic_DNA"/>
</dbReference>
<organism evidence="2 3">
    <name type="scientific">Vanilla planifolia</name>
    <name type="common">Vanilla</name>
    <dbReference type="NCBI Taxonomy" id="51239"/>
    <lineage>
        <taxon>Eukaryota</taxon>
        <taxon>Viridiplantae</taxon>
        <taxon>Streptophyta</taxon>
        <taxon>Embryophyta</taxon>
        <taxon>Tracheophyta</taxon>
        <taxon>Spermatophyta</taxon>
        <taxon>Magnoliopsida</taxon>
        <taxon>Liliopsida</taxon>
        <taxon>Asparagales</taxon>
        <taxon>Orchidaceae</taxon>
        <taxon>Vanilloideae</taxon>
        <taxon>Vanilleae</taxon>
        <taxon>Vanilla</taxon>
    </lineage>
</organism>
<dbReference type="AlphaFoldDB" id="A0A835PK52"/>
<accession>A0A835PK52</accession>
<protein>
    <recommendedName>
        <fullName evidence="1">PPIase cyclophilin-type domain-containing protein</fullName>
    </recommendedName>
</protein>